<protein>
    <submittedName>
        <fullName evidence="4">ABC transporter substrate-binding protein</fullName>
    </submittedName>
</protein>
<dbReference type="Pfam" id="PF13458">
    <property type="entry name" value="Peripla_BP_6"/>
    <property type="match status" value="1"/>
</dbReference>
<dbReference type="RefSeq" id="WP_344730483.1">
    <property type="nucleotide sequence ID" value="NZ_BAAAUS010000068.1"/>
</dbReference>
<keyword evidence="5" id="KW-1185">Reference proteome</keyword>
<comment type="similarity">
    <text evidence="1">Belongs to the leucine-binding protein family.</text>
</comment>
<dbReference type="PANTHER" id="PTHR30483">
    <property type="entry name" value="LEUCINE-SPECIFIC-BINDING PROTEIN"/>
    <property type="match status" value="1"/>
</dbReference>
<organism evidence="4 5">
    <name type="scientific">Pseudonocardia yunnanensis</name>
    <dbReference type="NCBI Taxonomy" id="58107"/>
    <lineage>
        <taxon>Bacteria</taxon>
        <taxon>Bacillati</taxon>
        <taxon>Actinomycetota</taxon>
        <taxon>Actinomycetes</taxon>
        <taxon>Pseudonocardiales</taxon>
        <taxon>Pseudonocardiaceae</taxon>
        <taxon>Pseudonocardia</taxon>
    </lineage>
</organism>
<feature type="domain" description="Leucine-binding protein" evidence="3">
    <location>
        <begin position="5"/>
        <end position="324"/>
    </location>
</feature>
<dbReference type="Proteomes" id="UP001597114">
    <property type="component" value="Unassembled WGS sequence"/>
</dbReference>
<reference evidence="5" key="1">
    <citation type="journal article" date="2019" name="Int. J. Syst. Evol. Microbiol.">
        <title>The Global Catalogue of Microorganisms (GCM) 10K type strain sequencing project: providing services to taxonomists for standard genome sequencing and annotation.</title>
        <authorList>
            <consortium name="The Broad Institute Genomics Platform"/>
            <consortium name="The Broad Institute Genome Sequencing Center for Infectious Disease"/>
            <person name="Wu L."/>
            <person name="Ma J."/>
        </authorList>
    </citation>
    <scope>NUCLEOTIDE SEQUENCE [LARGE SCALE GENOMIC DNA]</scope>
    <source>
        <strain evidence="5">CCM 7043</strain>
    </source>
</reference>
<gene>
    <name evidence="4" type="ORF">ACFSJD_27470</name>
</gene>
<dbReference type="Gene3D" id="3.40.50.2300">
    <property type="match status" value="2"/>
</dbReference>
<comment type="caution">
    <text evidence="4">The sequence shown here is derived from an EMBL/GenBank/DDBJ whole genome shotgun (WGS) entry which is preliminary data.</text>
</comment>
<sequence length="336" mass="35736">MSCLRVGVALSVTGRFARFGTQAAEGLRCWRELTDGVDVVVEDDESDPRTVRARLHGLAARCDLLLGPYSTLLARTAAEVASAEDLLVWNHGGSGDDVQAAAPGHVVSVLSPTSRYAEPFVRHLAGHEEKVPLVLAQGRGRFARQVIAGAERHAERMGITTVRADAPFTRDQPWDLFTAGTFEEDVDTVTAARTAPGGPRIIGSVAAGVREFADVVPDSNGVLGVAQWFPGGHHRAEIGPSENDFLATFTRRTGTTPDYPAVQAAAAAALAVQCAETAGGRDRQGLWAAATHLRTSTMFGDFAVAAENGSQVGHRMTLVRWDEGRLAALENQPPEP</sequence>
<dbReference type="PANTHER" id="PTHR30483:SF37">
    <property type="entry name" value="ABC TRANSPORTER SUBSTRATE-BINDING PROTEIN"/>
    <property type="match status" value="1"/>
</dbReference>
<evidence type="ECO:0000256" key="2">
    <source>
        <dbReference type="ARBA" id="ARBA00022729"/>
    </source>
</evidence>
<name>A0ABW4F1D7_9PSEU</name>
<proteinExistence type="inferred from homology"/>
<evidence type="ECO:0000313" key="4">
    <source>
        <dbReference type="EMBL" id="MFD1521269.1"/>
    </source>
</evidence>
<dbReference type="SUPFAM" id="SSF53822">
    <property type="entry name" value="Periplasmic binding protein-like I"/>
    <property type="match status" value="1"/>
</dbReference>
<dbReference type="InterPro" id="IPR051010">
    <property type="entry name" value="BCAA_transport"/>
</dbReference>
<evidence type="ECO:0000313" key="5">
    <source>
        <dbReference type="Proteomes" id="UP001597114"/>
    </source>
</evidence>
<dbReference type="InterPro" id="IPR028081">
    <property type="entry name" value="Leu-bd"/>
</dbReference>
<accession>A0ABW4F1D7</accession>
<keyword evidence="2" id="KW-0732">Signal</keyword>
<dbReference type="InterPro" id="IPR028082">
    <property type="entry name" value="Peripla_BP_I"/>
</dbReference>
<evidence type="ECO:0000259" key="3">
    <source>
        <dbReference type="Pfam" id="PF13458"/>
    </source>
</evidence>
<dbReference type="EMBL" id="JBHUCO010000032">
    <property type="protein sequence ID" value="MFD1521269.1"/>
    <property type="molecule type" value="Genomic_DNA"/>
</dbReference>
<evidence type="ECO:0000256" key="1">
    <source>
        <dbReference type="ARBA" id="ARBA00010062"/>
    </source>
</evidence>